<evidence type="ECO:0000259" key="3">
    <source>
        <dbReference type="PROSITE" id="PS50157"/>
    </source>
</evidence>
<accession>A0A7R8X9P5</accession>
<dbReference type="EMBL" id="CAJPEV010001201">
    <property type="protein sequence ID" value="CAG0891326.1"/>
    <property type="molecule type" value="Genomic_DNA"/>
</dbReference>
<dbReference type="GO" id="GO:0008270">
    <property type="term" value="F:zinc ion binding"/>
    <property type="evidence" value="ECO:0007669"/>
    <property type="project" value="UniProtKB-KW"/>
</dbReference>
<dbReference type="Gene3D" id="3.30.160.60">
    <property type="entry name" value="Classic Zinc Finger"/>
    <property type="match status" value="1"/>
</dbReference>
<name>A0A7R8X9P5_9CRUS</name>
<feature type="region of interest" description="Disordered" evidence="2">
    <location>
        <begin position="370"/>
        <end position="426"/>
    </location>
</feature>
<evidence type="ECO:0000256" key="1">
    <source>
        <dbReference type="PROSITE-ProRule" id="PRU00042"/>
    </source>
</evidence>
<keyword evidence="1" id="KW-0479">Metal-binding</keyword>
<evidence type="ECO:0000256" key="2">
    <source>
        <dbReference type="SAM" id="MobiDB-lite"/>
    </source>
</evidence>
<proteinExistence type="predicted"/>
<dbReference type="InterPro" id="IPR013087">
    <property type="entry name" value="Znf_C2H2_type"/>
</dbReference>
<keyword evidence="1" id="KW-0862">Zinc</keyword>
<protein>
    <recommendedName>
        <fullName evidence="3">C2H2-type domain-containing protein</fullName>
    </recommendedName>
</protein>
<feature type="region of interest" description="Disordered" evidence="2">
    <location>
        <begin position="181"/>
        <end position="202"/>
    </location>
</feature>
<dbReference type="Proteomes" id="UP000677054">
    <property type="component" value="Unassembled WGS sequence"/>
</dbReference>
<evidence type="ECO:0000313" key="5">
    <source>
        <dbReference type="Proteomes" id="UP000677054"/>
    </source>
</evidence>
<keyword evidence="1" id="KW-0863">Zinc-finger</keyword>
<dbReference type="EMBL" id="LR900718">
    <property type="protein sequence ID" value="CAD7246661.1"/>
    <property type="molecule type" value="Genomic_DNA"/>
</dbReference>
<dbReference type="PROSITE" id="PS00028">
    <property type="entry name" value="ZINC_FINGER_C2H2_1"/>
    <property type="match status" value="1"/>
</dbReference>
<dbReference type="AlphaFoldDB" id="A0A7R8X9P5"/>
<keyword evidence="5" id="KW-1185">Reference proteome</keyword>
<gene>
    <name evidence="4" type="ORF">DSTB1V02_LOCUS6508</name>
</gene>
<dbReference type="PROSITE" id="PS50157">
    <property type="entry name" value="ZINC_FINGER_C2H2_2"/>
    <property type="match status" value="1"/>
</dbReference>
<organism evidence="4">
    <name type="scientific">Darwinula stevensoni</name>
    <dbReference type="NCBI Taxonomy" id="69355"/>
    <lineage>
        <taxon>Eukaryota</taxon>
        <taxon>Metazoa</taxon>
        <taxon>Ecdysozoa</taxon>
        <taxon>Arthropoda</taxon>
        <taxon>Crustacea</taxon>
        <taxon>Oligostraca</taxon>
        <taxon>Ostracoda</taxon>
        <taxon>Podocopa</taxon>
        <taxon>Podocopida</taxon>
        <taxon>Darwinulocopina</taxon>
        <taxon>Darwinuloidea</taxon>
        <taxon>Darwinulidae</taxon>
        <taxon>Darwinula</taxon>
    </lineage>
</organism>
<sequence>MRYRVVTCNLCTKTFPRKVDLLAHIEACHKGSEVCHLCFSVFPPSAAAELGSHIRSTHLDLWDRRIRSRRHSWRCQQCKGVFYFARTFEKHLLEEARVCLPSVLITQEERLACEIEKVKPILLDAVLQEPVVAFEEELEELEVVFCEVFTDKMEKEDKKMEGVTTHIKEEAMLKIEEAKLSTPHISDSGPPPLVSRTDPPLHPHSAASAATNGVRVNMDNVTGGPMITQQSSGFSGIVNHDGTIHSWDQMGPSVLSTAPAFNPVPETLQVVSQPGNSQMFYTTPMLNTVHAGSAIATQVPYMNGPSTVSPLRSIEQMQPQITSQSSYDISLQQQVPLSVQQSHPQLQQGSQLQPSKDLNMAIIYQPRTASPQTGARMPIPSRGGLGRRPIRGPVINRGMRGQAFNPNPGKSAPMRARPQVSRSPRGRAMPIRGRFMAPRRRGMMMPMPLRAVPDPDVQIIGQKRAILPVQSTSPRGKAPPPPFNLGENVTLTSVNPAVESPQKTPEKPPSRMACMLADRGITVTPTAKDIGGGLKISSLGADPAFLREPGTQLNDSPVSIRSECGLPVVDTRDPGVMRMMSQHGITHGLSVAHIMPGEEGKSLVVPVVPLNAVAPTVRDVAEYFFHCGRLLELPRP</sequence>
<reference evidence="4" key="1">
    <citation type="submission" date="2020-11" db="EMBL/GenBank/DDBJ databases">
        <authorList>
            <person name="Tran Van P."/>
        </authorList>
    </citation>
    <scope>NUCLEOTIDE SEQUENCE</scope>
</reference>
<evidence type="ECO:0000313" key="4">
    <source>
        <dbReference type="EMBL" id="CAD7246661.1"/>
    </source>
</evidence>
<feature type="domain" description="C2H2-type" evidence="3">
    <location>
        <begin position="6"/>
        <end position="34"/>
    </location>
</feature>